<dbReference type="EMBL" id="MU005772">
    <property type="protein sequence ID" value="KAF2708462.1"/>
    <property type="molecule type" value="Genomic_DNA"/>
</dbReference>
<sequence length="124" mass="11857">MQFFAVVASLLAVASAQYSAAEESACGTVVVTVTVPYGHVPTGPASTGATIPPYPTGSAPYPSVVVPAASGTGVVVPPVVPAGTAAPSGTGVYTAPVPEFTGAASAVRVPAFAAGLVGLAAFVL</sequence>
<organism evidence="2 3">
    <name type="scientific">Pleomassaria siparia CBS 279.74</name>
    <dbReference type="NCBI Taxonomy" id="1314801"/>
    <lineage>
        <taxon>Eukaryota</taxon>
        <taxon>Fungi</taxon>
        <taxon>Dikarya</taxon>
        <taxon>Ascomycota</taxon>
        <taxon>Pezizomycotina</taxon>
        <taxon>Dothideomycetes</taxon>
        <taxon>Pleosporomycetidae</taxon>
        <taxon>Pleosporales</taxon>
        <taxon>Pleomassariaceae</taxon>
        <taxon>Pleomassaria</taxon>
    </lineage>
</organism>
<evidence type="ECO:0000313" key="3">
    <source>
        <dbReference type="Proteomes" id="UP000799428"/>
    </source>
</evidence>
<feature type="signal peptide" evidence="1">
    <location>
        <begin position="1"/>
        <end position="16"/>
    </location>
</feature>
<keyword evidence="3" id="KW-1185">Reference proteome</keyword>
<accession>A0A6G1K7L7</accession>
<name>A0A6G1K7L7_9PLEO</name>
<evidence type="ECO:0000313" key="2">
    <source>
        <dbReference type="EMBL" id="KAF2708462.1"/>
    </source>
</evidence>
<protein>
    <submittedName>
        <fullName evidence="2">Uncharacterized protein</fullName>
    </submittedName>
</protein>
<keyword evidence="1" id="KW-0732">Signal</keyword>
<evidence type="ECO:0000256" key="1">
    <source>
        <dbReference type="SAM" id="SignalP"/>
    </source>
</evidence>
<gene>
    <name evidence="2" type="ORF">K504DRAFT_468797</name>
</gene>
<feature type="chain" id="PRO_5026210642" evidence="1">
    <location>
        <begin position="17"/>
        <end position="124"/>
    </location>
</feature>
<dbReference type="AlphaFoldDB" id="A0A6G1K7L7"/>
<dbReference type="Proteomes" id="UP000799428">
    <property type="component" value="Unassembled WGS sequence"/>
</dbReference>
<reference evidence="2" key="1">
    <citation type="journal article" date="2020" name="Stud. Mycol.">
        <title>101 Dothideomycetes genomes: a test case for predicting lifestyles and emergence of pathogens.</title>
        <authorList>
            <person name="Haridas S."/>
            <person name="Albert R."/>
            <person name="Binder M."/>
            <person name="Bloem J."/>
            <person name="Labutti K."/>
            <person name="Salamov A."/>
            <person name="Andreopoulos B."/>
            <person name="Baker S."/>
            <person name="Barry K."/>
            <person name="Bills G."/>
            <person name="Bluhm B."/>
            <person name="Cannon C."/>
            <person name="Castanera R."/>
            <person name="Culley D."/>
            <person name="Daum C."/>
            <person name="Ezra D."/>
            <person name="Gonzalez J."/>
            <person name="Henrissat B."/>
            <person name="Kuo A."/>
            <person name="Liang C."/>
            <person name="Lipzen A."/>
            <person name="Lutzoni F."/>
            <person name="Magnuson J."/>
            <person name="Mondo S."/>
            <person name="Nolan M."/>
            <person name="Ohm R."/>
            <person name="Pangilinan J."/>
            <person name="Park H.-J."/>
            <person name="Ramirez L."/>
            <person name="Alfaro M."/>
            <person name="Sun H."/>
            <person name="Tritt A."/>
            <person name="Yoshinaga Y."/>
            <person name="Zwiers L.-H."/>
            <person name="Turgeon B."/>
            <person name="Goodwin S."/>
            <person name="Spatafora J."/>
            <person name="Crous P."/>
            <person name="Grigoriev I."/>
        </authorList>
    </citation>
    <scope>NUCLEOTIDE SEQUENCE</scope>
    <source>
        <strain evidence="2">CBS 279.74</strain>
    </source>
</reference>
<proteinExistence type="predicted"/>